<feature type="compositionally biased region" description="Low complexity" evidence="1">
    <location>
        <begin position="1"/>
        <end position="10"/>
    </location>
</feature>
<dbReference type="KEGG" id="sgz:C0216_15190"/>
<keyword evidence="4" id="KW-1185">Reference proteome</keyword>
<organism evidence="3 4">
    <name type="scientific">Streptomyces globosus</name>
    <dbReference type="NCBI Taxonomy" id="68209"/>
    <lineage>
        <taxon>Bacteria</taxon>
        <taxon>Bacillati</taxon>
        <taxon>Actinomycetota</taxon>
        <taxon>Actinomycetes</taxon>
        <taxon>Kitasatosporales</taxon>
        <taxon>Streptomycetaceae</taxon>
        <taxon>Streptomyces</taxon>
    </lineage>
</organism>
<dbReference type="EMBL" id="CP030862">
    <property type="protein sequence ID" value="AXE24629.1"/>
    <property type="molecule type" value="Genomic_DNA"/>
</dbReference>
<proteinExistence type="predicted"/>
<protein>
    <submittedName>
        <fullName evidence="3">Uncharacterized protein</fullName>
    </submittedName>
</protein>
<gene>
    <name evidence="3" type="ORF">C0216_15190</name>
</gene>
<dbReference type="RefSeq" id="WP_114055817.1">
    <property type="nucleotide sequence ID" value="NZ_CP030862.1"/>
</dbReference>
<keyword evidence="2" id="KW-0472">Membrane</keyword>
<reference evidence="3 4" key="1">
    <citation type="submission" date="2018-01" db="EMBL/GenBank/DDBJ databases">
        <title>Draft genome Sequence of streptomyces globosus LZH-48.</title>
        <authorList>
            <person name="Ran K."/>
            <person name="Li Z."/>
            <person name="Wei S."/>
            <person name="Dong R."/>
        </authorList>
    </citation>
    <scope>NUCLEOTIDE SEQUENCE [LARGE SCALE GENOMIC DNA]</scope>
    <source>
        <strain evidence="3 4">LZH-48</strain>
    </source>
</reference>
<feature type="region of interest" description="Disordered" evidence="1">
    <location>
        <begin position="1"/>
        <end position="22"/>
    </location>
</feature>
<accession>A0A344U158</accession>
<dbReference type="Proteomes" id="UP000252004">
    <property type="component" value="Chromosome"/>
</dbReference>
<evidence type="ECO:0000313" key="3">
    <source>
        <dbReference type="EMBL" id="AXE24629.1"/>
    </source>
</evidence>
<sequence>MAQPPGSSRSPAPPPPALQRPRLHPAADAAAGAALLVLDAAAACVALLVGLGHTDADLFADTTGTDWTPVASALLVPAALAGLSAWPLGRRAPLSAALQALAALALAGAAVLIALDPGGPGRR</sequence>
<feature type="transmembrane region" description="Helical" evidence="2">
    <location>
        <begin position="96"/>
        <end position="115"/>
    </location>
</feature>
<keyword evidence="2" id="KW-1133">Transmembrane helix</keyword>
<dbReference type="AlphaFoldDB" id="A0A344U158"/>
<evidence type="ECO:0000256" key="1">
    <source>
        <dbReference type="SAM" id="MobiDB-lite"/>
    </source>
</evidence>
<evidence type="ECO:0000256" key="2">
    <source>
        <dbReference type="SAM" id="Phobius"/>
    </source>
</evidence>
<keyword evidence="2" id="KW-0812">Transmembrane</keyword>
<evidence type="ECO:0000313" key="4">
    <source>
        <dbReference type="Proteomes" id="UP000252004"/>
    </source>
</evidence>
<feature type="transmembrane region" description="Helical" evidence="2">
    <location>
        <begin position="70"/>
        <end position="89"/>
    </location>
</feature>
<name>A0A344U158_9ACTN</name>
<feature type="transmembrane region" description="Helical" evidence="2">
    <location>
        <begin position="29"/>
        <end position="50"/>
    </location>
</feature>